<evidence type="ECO:0000256" key="4">
    <source>
        <dbReference type="ARBA" id="ARBA00022989"/>
    </source>
</evidence>
<gene>
    <name evidence="7" type="ORF">FC24_GL000722</name>
</gene>
<keyword evidence="3 6" id="KW-0812">Transmembrane</keyword>
<evidence type="ECO:0000256" key="5">
    <source>
        <dbReference type="ARBA" id="ARBA00023136"/>
    </source>
</evidence>
<evidence type="ECO:0000313" key="7">
    <source>
        <dbReference type="EMBL" id="KRM93030.1"/>
    </source>
</evidence>
<feature type="transmembrane region" description="Helical" evidence="6">
    <location>
        <begin position="106"/>
        <end position="125"/>
    </location>
</feature>
<dbReference type="InterPro" id="IPR038330">
    <property type="entry name" value="TspO/MBR-related_sf"/>
</dbReference>
<evidence type="ECO:0000256" key="1">
    <source>
        <dbReference type="ARBA" id="ARBA00004141"/>
    </source>
</evidence>
<dbReference type="PANTHER" id="PTHR10057:SF0">
    <property type="entry name" value="TRANSLOCATOR PROTEIN"/>
    <property type="match status" value="1"/>
</dbReference>
<dbReference type="GO" id="GO:0033013">
    <property type="term" value="P:tetrapyrrole metabolic process"/>
    <property type="evidence" value="ECO:0007669"/>
    <property type="project" value="UniProtKB-ARBA"/>
</dbReference>
<feature type="transmembrane region" description="Helical" evidence="6">
    <location>
        <begin position="137"/>
        <end position="159"/>
    </location>
</feature>
<dbReference type="OrthoDB" id="9795496at2"/>
<accession>A0A0R2CZ31</accession>
<dbReference type="RefSeq" id="WP_057874834.1">
    <property type="nucleotide sequence ID" value="NZ_AYYI01000103.1"/>
</dbReference>
<dbReference type="PIRSF" id="PIRSF005859">
    <property type="entry name" value="PBR"/>
    <property type="match status" value="1"/>
</dbReference>
<dbReference type="STRING" id="1423796.FC24_GL000722"/>
<comment type="similarity">
    <text evidence="2">Belongs to the TspO/BZRP family.</text>
</comment>
<dbReference type="PANTHER" id="PTHR10057">
    <property type="entry name" value="PERIPHERAL-TYPE BENZODIAZEPINE RECEPTOR"/>
    <property type="match status" value="1"/>
</dbReference>
<dbReference type="InterPro" id="IPR004307">
    <property type="entry name" value="TspO_MBR"/>
</dbReference>
<sequence length="160" mass="18309">MSKSPHAPRAFNWKHLLAIIIVVEALGMLSALLAGNIRVTYLHFALPQFSPPASLFGIVWPLLYLMIAIAGYLYFKANGKTWGYTLFGSQLLLNFIWSIIFFHFNWYWLGLIIIIVLDLAVIACIREFSKNSRWSAWLLVPYLIWLLFATYLTVGVALLN</sequence>
<name>A0A0R2CZ31_9LACO</name>
<protein>
    <submittedName>
        <fullName evidence="7">Tryptophan-rich sensory protein</fullName>
    </submittedName>
</protein>
<dbReference type="FunFam" id="1.20.1260.100:FF:000001">
    <property type="entry name" value="translocator protein 2"/>
    <property type="match status" value="1"/>
</dbReference>
<dbReference type="Gene3D" id="1.20.1260.100">
    <property type="entry name" value="TspO/MBR protein"/>
    <property type="match status" value="1"/>
</dbReference>
<dbReference type="CDD" id="cd15904">
    <property type="entry name" value="TSPO_MBR"/>
    <property type="match status" value="1"/>
</dbReference>
<evidence type="ECO:0000256" key="3">
    <source>
        <dbReference type="ARBA" id="ARBA00022692"/>
    </source>
</evidence>
<comment type="subcellular location">
    <subcellularLocation>
        <location evidence="1">Membrane</location>
        <topology evidence="1">Multi-pass membrane protein</topology>
    </subcellularLocation>
</comment>
<reference evidence="7 8" key="1">
    <citation type="journal article" date="2015" name="Genome Announc.">
        <title>Expanding the biotechnology potential of lactobacilli through comparative genomics of 213 strains and associated genera.</title>
        <authorList>
            <person name="Sun Z."/>
            <person name="Harris H.M."/>
            <person name="McCann A."/>
            <person name="Guo C."/>
            <person name="Argimon S."/>
            <person name="Zhang W."/>
            <person name="Yang X."/>
            <person name="Jeffery I.B."/>
            <person name="Cooney J.C."/>
            <person name="Kagawa T.F."/>
            <person name="Liu W."/>
            <person name="Song Y."/>
            <person name="Salvetti E."/>
            <person name="Wrobel A."/>
            <person name="Rasinkangas P."/>
            <person name="Parkhill J."/>
            <person name="Rea M.C."/>
            <person name="O'Sullivan O."/>
            <person name="Ritari J."/>
            <person name="Douillard F.P."/>
            <person name="Paul Ross R."/>
            <person name="Yang R."/>
            <person name="Briner A.E."/>
            <person name="Felis G.E."/>
            <person name="de Vos W.M."/>
            <person name="Barrangou R."/>
            <person name="Klaenhammer T.R."/>
            <person name="Caufield P.W."/>
            <person name="Cui Y."/>
            <person name="Zhang H."/>
            <person name="O'Toole P.W."/>
        </authorList>
    </citation>
    <scope>NUCLEOTIDE SEQUENCE [LARGE SCALE GENOMIC DNA]</scope>
    <source>
        <strain evidence="7 8">DSM 20253</strain>
    </source>
</reference>
<dbReference type="GO" id="GO:0016020">
    <property type="term" value="C:membrane"/>
    <property type="evidence" value="ECO:0007669"/>
    <property type="project" value="UniProtKB-SubCell"/>
</dbReference>
<dbReference type="PATRIC" id="fig|1423796.3.peg.740"/>
<feature type="transmembrane region" description="Helical" evidence="6">
    <location>
        <begin position="12"/>
        <end position="33"/>
    </location>
</feature>
<keyword evidence="5 6" id="KW-0472">Membrane</keyword>
<dbReference type="Proteomes" id="UP000051638">
    <property type="component" value="Unassembled WGS sequence"/>
</dbReference>
<dbReference type="EMBL" id="AYYI01000103">
    <property type="protein sequence ID" value="KRM93030.1"/>
    <property type="molecule type" value="Genomic_DNA"/>
</dbReference>
<dbReference type="AlphaFoldDB" id="A0A0R2CZ31"/>
<evidence type="ECO:0000256" key="6">
    <source>
        <dbReference type="SAM" id="Phobius"/>
    </source>
</evidence>
<keyword evidence="8" id="KW-1185">Reference proteome</keyword>
<proteinExistence type="inferred from homology"/>
<keyword evidence="4 6" id="KW-1133">Transmembrane helix</keyword>
<evidence type="ECO:0000256" key="2">
    <source>
        <dbReference type="ARBA" id="ARBA00007524"/>
    </source>
</evidence>
<organism evidence="7 8">
    <name type="scientific">Loigolactobacillus rennini DSM 20253</name>
    <dbReference type="NCBI Taxonomy" id="1423796"/>
    <lineage>
        <taxon>Bacteria</taxon>
        <taxon>Bacillati</taxon>
        <taxon>Bacillota</taxon>
        <taxon>Bacilli</taxon>
        <taxon>Lactobacillales</taxon>
        <taxon>Lactobacillaceae</taxon>
        <taxon>Loigolactobacillus</taxon>
    </lineage>
</organism>
<evidence type="ECO:0000313" key="8">
    <source>
        <dbReference type="Proteomes" id="UP000051638"/>
    </source>
</evidence>
<feature type="transmembrane region" description="Helical" evidence="6">
    <location>
        <begin position="82"/>
        <end position="100"/>
    </location>
</feature>
<feature type="transmembrane region" description="Helical" evidence="6">
    <location>
        <begin position="53"/>
        <end position="75"/>
    </location>
</feature>
<dbReference type="Pfam" id="PF03073">
    <property type="entry name" value="TspO_MBR"/>
    <property type="match status" value="1"/>
</dbReference>
<comment type="caution">
    <text evidence="7">The sequence shown here is derived from an EMBL/GenBank/DDBJ whole genome shotgun (WGS) entry which is preliminary data.</text>
</comment>